<evidence type="ECO:0000313" key="7">
    <source>
        <dbReference type="EMBL" id="KAH7128416.1"/>
    </source>
</evidence>
<name>A0A9P9IQ35_9PLEO</name>
<dbReference type="SUPFAM" id="SSF55040">
    <property type="entry name" value="Molybdenum cofactor biosynthesis protein C, MoaC"/>
    <property type="match status" value="1"/>
</dbReference>
<dbReference type="InterPro" id="IPR023045">
    <property type="entry name" value="MoaC"/>
</dbReference>
<sequence>HLTPTGTAHMVSVSLKPSTLRTAIAVGYIHFSNPTPLSLIRSNSLKKGDVLSVARIAGIMAAKATPTLVPLCHPIALEHVGVELRILDGGEGGDGEGSAKVGEGFGGVSVEAKVQCTGPTGVEMEALAAVVGAGLTVVDMCKAVDRGMRMEGVRVVLKEGGRSGTW</sequence>
<dbReference type="InterPro" id="IPR036522">
    <property type="entry name" value="MoaC_sf"/>
</dbReference>
<evidence type="ECO:0000313" key="8">
    <source>
        <dbReference type="Proteomes" id="UP000700596"/>
    </source>
</evidence>
<dbReference type="GO" id="GO:0061798">
    <property type="term" value="F:GTP 3',8'-cyclase activity"/>
    <property type="evidence" value="ECO:0007669"/>
    <property type="project" value="TreeGrafter"/>
</dbReference>
<evidence type="ECO:0000256" key="4">
    <source>
        <dbReference type="ARBA" id="ARBA00023150"/>
    </source>
</evidence>
<protein>
    <recommendedName>
        <fullName evidence="3">cyclic pyranopterin monophosphate synthase</fullName>
        <ecNumber evidence="3">4.6.1.17</ecNumber>
    </recommendedName>
</protein>
<evidence type="ECO:0000256" key="5">
    <source>
        <dbReference type="ARBA" id="ARBA00023239"/>
    </source>
</evidence>
<feature type="domain" description="Molybdopterin cofactor biosynthesis C (MoaC)" evidence="6">
    <location>
        <begin position="10"/>
        <end position="161"/>
    </location>
</feature>
<feature type="non-terminal residue" evidence="7">
    <location>
        <position position="1"/>
    </location>
</feature>
<dbReference type="GO" id="GO:0006777">
    <property type="term" value="P:Mo-molybdopterin cofactor biosynthetic process"/>
    <property type="evidence" value="ECO:0007669"/>
    <property type="project" value="UniProtKB-KW"/>
</dbReference>
<dbReference type="InterPro" id="IPR047594">
    <property type="entry name" value="MoaC_bact/euk"/>
</dbReference>
<evidence type="ECO:0000256" key="2">
    <source>
        <dbReference type="ARBA" id="ARBA00005046"/>
    </source>
</evidence>
<evidence type="ECO:0000259" key="6">
    <source>
        <dbReference type="Pfam" id="PF01967"/>
    </source>
</evidence>
<organism evidence="7 8">
    <name type="scientific">Dendryphion nanum</name>
    <dbReference type="NCBI Taxonomy" id="256645"/>
    <lineage>
        <taxon>Eukaryota</taxon>
        <taxon>Fungi</taxon>
        <taxon>Dikarya</taxon>
        <taxon>Ascomycota</taxon>
        <taxon>Pezizomycotina</taxon>
        <taxon>Dothideomycetes</taxon>
        <taxon>Pleosporomycetidae</taxon>
        <taxon>Pleosporales</taxon>
        <taxon>Torulaceae</taxon>
        <taxon>Dendryphion</taxon>
    </lineage>
</organism>
<evidence type="ECO:0000256" key="1">
    <source>
        <dbReference type="ARBA" id="ARBA00001637"/>
    </source>
</evidence>
<comment type="pathway">
    <text evidence="2">Cofactor biosynthesis; molybdopterin biosynthesis.</text>
</comment>
<evidence type="ECO:0000256" key="3">
    <source>
        <dbReference type="ARBA" id="ARBA00012575"/>
    </source>
</evidence>
<dbReference type="CDD" id="cd01420">
    <property type="entry name" value="MoaC_PE"/>
    <property type="match status" value="1"/>
</dbReference>
<dbReference type="GO" id="GO:0061799">
    <property type="term" value="F:cyclic pyranopterin monophosphate synthase activity"/>
    <property type="evidence" value="ECO:0007669"/>
    <property type="project" value="UniProtKB-EC"/>
</dbReference>
<dbReference type="NCBIfam" id="TIGR00581">
    <property type="entry name" value="moaC"/>
    <property type="match status" value="1"/>
</dbReference>
<dbReference type="OrthoDB" id="429626at2759"/>
<comment type="caution">
    <text evidence="7">The sequence shown here is derived from an EMBL/GenBank/DDBJ whole genome shotgun (WGS) entry which is preliminary data.</text>
</comment>
<dbReference type="InterPro" id="IPR050105">
    <property type="entry name" value="MoCo_biosynth_MoaA/MoaC"/>
</dbReference>
<dbReference type="EMBL" id="JAGMWT010000005">
    <property type="protein sequence ID" value="KAH7128416.1"/>
    <property type="molecule type" value="Genomic_DNA"/>
</dbReference>
<dbReference type="PANTHER" id="PTHR22960:SF0">
    <property type="entry name" value="MOLYBDENUM COFACTOR BIOSYNTHESIS PROTEIN 1"/>
    <property type="match status" value="1"/>
</dbReference>
<keyword evidence="4" id="KW-0501">Molybdenum cofactor biosynthesis</keyword>
<keyword evidence="5" id="KW-0456">Lyase</keyword>
<dbReference type="AlphaFoldDB" id="A0A9P9IQ35"/>
<comment type="catalytic activity">
    <reaction evidence="1">
        <text>(8S)-3',8-cyclo-7,8-dihydroguanosine 5'-triphosphate = cyclic pyranopterin phosphate + diphosphate</text>
        <dbReference type="Rhea" id="RHEA:49580"/>
        <dbReference type="ChEBI" id="CHEBI:33019"/>
        <dbReference type="ChEBI" id="CHEBI:59648"/>
        <dbReference type="ChEBI" id="CHEBI:131766"/>
        <dbReference type="EC" id="4.6.1.17"/>
    </reaction>
</comment>
<dbReference type="Gene3D" id="3.30.70.640">
    <property type="entry name" value="Molybdopterin cofactor biosynthesis C (MoaC) domain"/>
    <property type="match status" value="1"/>
</dbReference>
<dbReference type="InterPro" id="IPR002820">
    <property type="entry name" value="Mopterin_CF_biosynth-C_dom"/>
</dbReference>
<dbReference type="EC" id="4.6.1.17" evidence="3"/>
<dbReference type="Pfam" id="PF01967">
    <property type="entry name" value="MoaC"/>
    <property type="match status" value="1"/>
</dbReference>
<feature type="non-terminal residue" evidence="7">
    <location>
        <position position="166"/>
    </location>
</feature>
<dbReference type="NCBIfam" id="NF006870">
    <property type="entry name" value="PRK09364.1"/>
    <property type="match status" value="1"/>
</dbReference>
<proteinExistence type="predicted"/>
<keyword evidence="8" id="KW-1185">Reference proteome</keyword>
<accession>A0A9P9IQ35</accession>
<gene>
    <name evidence="7" type="ORF">B0J11DRAFT_399185</name>
</gene>
<dbReference type="Proteomes" id="UP000700596">
    <property type="component" value="Unassembled WGS sequence"/>
</dbReference>
<reference evidence="7" key="1">
    <citation type="journal article" date="2021" name="Nat. Commun.">
        <title>Genetic determinants of endophytism in the Arabidopsis root mycobiome.</title>
        <authorList>
            <person name="Mesny F."/>
            <person name="Miyauchi S."/>
            <person name="Thiergart T."/>
            <person name="Pickel B."/>
            <person name="Atanasova L."/>
            <person name="Karlsson M."/>
            <person name="Huettel B."/>
            <person name="Barry K.W."/>
            <person name="Haridas S."/>
            <person name="Chen C."/>
            <person name="Bauer D."/>
            <person name="Andreopoulos W."/>
            <person name="Pangilinan J."/>
            <person name="LaButti K."/>
            <person name="Riley R."/>
            <person name="Lipzen A."/>
            <person name="Clum A."/>
            <person name="Drula E."/>
            <person name="Henrissat B."/>
            <person name="Kohler A."/>
            <person name="Grigoriev I.V."/>
            <person name="Martin F.M."/>
            <person name="Hacquard S."/>
        </authorList>
    </citation>
    <scope>NUCLEOTIDE SEQUENCE</scope>
    <source>
        <strain evidence="7">MPI-CAGE-CH-0243</strain>
    </source>
</reference>
<dbReference type="PANTHER" id="PTHR22960">
    <property type="entry name" value="MOLYBDOPTERIN COFACTOR SYNTHESIS PROTEIN A"/>
    <property type="match status" value="1"/>
</dbReference>